<proteinExistence type="predicted"/>
<reference evidence="2" key="1">
    <citation type="submission" date="2023-08" db="EMBL/GenBank/DDBJ databases">
        <authorList>
            <person name="Audoor S."/>
            <person name="Bilcke G."/>
        </authorList>
    </citation>
    <scope>NUCLEOTIDE SEQUENCE</scope>
</reference>
<feature type="compositionally biased region" description="Basic and acidic residues" evidence="1">
    <location>
        <begin position="45"/>
        <end position="55"/>
    </location>
</feature>
<dbReference type="Proteomes" id="UP001295423">
    <property type="component" value="Unassembled WGS sequence"/>
</dbReference>
<feature type="compositionally biased region" description="Basic and acidic residues" evidence="1">
    <location>
        <begin position="28"/>
        <end position="37"/>
    </location>
</feature>
<dbReference type="EMBL" id="CAKOGP040000546">
    <property type="protein sequence ID" value="CAJ1936089.1"/>
    <property type="molecule type" value="Genomic_DNA"/>
</dbReference>
<feature type="region of interest" description="Disordered" evidence="1">
    <location>
        <begin position="93"/>
        <end position="128"/>
    </location>
</feature>
<evidence type="ECO:0000313" key="2">
    <source>
        <dbReference type="EMBL" id="CAJ1936089.1"/>
    </source>
</evidence>
<evidence type="ECO:0000313" key="3">
    <source>
        <dbReference type="Proteomes" id="UP001295423"/>
    </source>
</evidence>
<dbReference type="InterPro" id="IPR032675">
    <property type="entry name" value="LRR_dom_sf"/>
</dbReference>
<organism evidence="2 3">
    <name type="scientific">Cylindrotheca closterium</name>
    <dbReference type="NCBI Taxonomy" id="2856"/>
    <lineage>
        <taxon>Eukaryota</taxon>
        <taxon>Sar</taxon>
        <taxon>Stramenopiles</taxon>
        <taxon>Ochrophyta</taxon>
        <taxon>Bacillariophyta</taxon>
        <taxon>Bacillariophyceae</taxon>
        <taxon>Bacillariophycidae</taxon>
        <taxon>Bacillariales</taxon>
        <taxon>Bacillariaceae</taxon>
        <taxon>Cylindrotheca</taxon>
    </lineage>
</organism>
<dbReference type="SUPFAM" id="SSF52047">
    <property type="entry name" value="RNI-like"/>
    <property type="match status" value="1"/>
</dbReference>
<dbReference type="AlphaFoldDB" id="A0AAD2FJQ5"/>
<feature type="region of interest" description="Disordered" evidence="1">
    <location>
        <begin position="28"/>
        <end position="60"/>
    </location>
</feature>
<protein>
    <submittedName>
        <fullName evidence="2">Uncharacterized protein</fullName>
    </submittedName>
</protein>
<sequence>MTLTVGVSASGDPSRVVLHLIDDSKNKIPSLKNEHANDPFPSLQPHEESEDRLPNGEEGDLGQYHLVVQGPIHMQGTPQQAINYINSRINPKDQEPRMYFRPLPAGPEQDTDYRGNEGNDESSSGPQSSLVELVISTNFRDDVQVQVEQLDQIELFLQVISGIHIQTFYLRDYPNGSTLPNAITTSLDKALSKHPTLKRLWLQAFYSTTVDSVVEEDFHESSSDKGVHYSIAASILKHPQSCIQDIMVEGYGHTRALRSAHGWRNEIGAEVLLSKHTLSFFRALEDNCSVHTISFVKTHLRLHDNRDEAEAKSMILRLGRALCNNRSIEKLYLGNLLEYLSHEGIESFAKSIRQMKGLKVLDLRLVHRLILPRPDLRFGNHMQISPRHQQRHHHFTNHFDSSSSGNEATRLCLLKPIIDALEDNCSLTRIPGWKKYLDCSESRDPKSRQIKKEIRQGIENALNYQLQLNRSRAKQFVHEPTLSIAAWSLVLEKSRGNPTAMYYCLRHKVITVCL</sequence>
<accession>A0AAD2FJQ5</accession>
<comment type="caution">
    <text evidence="2">The sequence shown here is derived from an EMBL/GenBank/DDBJ whole genome shotgun (WGS) entry which is preliminary data.</text>
</comment>
<name>A0AAD2FJQ5_9STRA</name>
<dbReference type="Gene3D" id="3.80.10.10">
    <property type="entry name" value="Ribonuclease Inhibitor"/>
    <property type="match status" value="1"/>
</dbReference>
<keyword evidence="3" id="KW-1185">Reference proteome</keyword>
<gene>
    <name evidence="2" type="ORF">CYCCA115_LOCUS5032</name>
</gene>
<evidence type="ECO:0000256" key="1">
    <source>
        <dbReference type="SAM" id="MobiDB-lite"/>
    </source>
</evidence>